<evidence type="ECO:0000313" key="2">
    <source>
        <dbReference type="Proteomes" id="UP000320209"/>
    </source>
</evidence>
<organism evidence="1 2">
    <name type="scientific">Nocardioides albertanoniae</name>
    <dbReference type="NCBI Taxonomy" id="1175486"/>
    <lineage>
        <taxon>Bacteria</taxon>
        <taxon>Bacillati</taxon>
        <taxon>Actinomycetota</taxon>
        <taxon>Actinomycetes</taxon>
        <taxon>Propionibacteriales</taxon>
        <taxon>Nocardioidaceae</taxon>
        <taxon>Nocardioides</taxon>
    </lineage>
</organism>
<proteinExistence type="predicted"/>
<reference evidence="1 2" key="1">
    <citation type="submission" date="2019-06" db="EMBL/GenBank/DDBJ databases">
        <title>Sequencing the genomes of 1000 actinobacteria strains.</title>
        <authorList>
            <person name="Klenk H.-P."/>
        </authorList>
    </citation>
    <scope>NUCLEOTIDE SEQUENCE [LARGE SCALE GENOMIC DNA]</scope>
    <source>
        <strain evidence="1 2">DSM 25218</strain>
    </source>
</reference>
<dbReference type="EMBL" id="VFOV01000001">
    <property type="protein sequence ID" value="TQL70618.1"/>
    <property type="molecule type" value="Genomic_DNA"/>
</dbReference>
<comment type="caution">
    <text evidence="1">The sequence shown here is derived from an EMBL/GenBank/DDBJ whole genome shotgun (WGS) entry which is preliminary data.</text>
</comment>
<name>A0A543ADG0_9ACTN</name>
<dbReference type="Proteomes" id="UP000320209">
    <property type="component" value="Unassembled WGS sequence"/>
</dbReference>
<keyword evidence="2" id="KW-1185">Reference proteome</keyword>
<evidence type="ECO:0000313" key="1">
    <source>
        <dbReference type="EMBL" id="TQL70618.1"/>
    </source>
</evidence>
<gene>
    <name evidence="1" type="ORF">FB381_4557</name>
</gene>
<sequence length="48" mass="5261">MFFGGMRAADPFFTVFSIWPGVKDALRAPASPAASRSWTPGQIEKRFG</sequence>
<accession>A0A543ADG0</accession>
<protein>
    <submittedName>
        <fullName evidence="1">Uncharacterized protein</fullName>
    </submittedName>
</protein>
<dbReference type="AlphaFoldDB" id="A0A543ADG0"/>